<sequence length="136" mass="14542">MGRLGRADRAIVRDCLELVGLGDLASHEVSTMSGGQQRRVLIARALAAEPEMLVMDEPTAGVDAANQKVLAQVLQRLIDAGSTLLVVTHEMGPLTSLLSRVVTVEAGRVRKDVPIARHLQDLRSEAQDDLAVLAEG</sequence>
<dbReference type="EMBL" id="BSUO01000001">
    <property type="protein sequence ID" value="GMA40062.1"/>
    <property type="molecule type" value="Genomic_DNA"/>
</dbReference>
<protein>
    <recommendedName>
        <fullName evidence="1">ABC transporter domain-containing protein</fullName>
    </recommendedName>
</protein>
<accession>A0ABQ6IQ76</accession>
<dbReference type="InterPro" id="IPR015854">
    <property type="entry name" value="ABC_transpr_LolD-like"/>
</dbReference>
<dbReference type="InterPro" id="IPR027417">
    <property type="entry name" value="P-loop_NTPase"/>
</dbReference>
<organism evidence="2 3">
    <name type="scientific">Mobilicoccus caccae</name>
    <dbReference type="NCBI Taxonomy" id="1859295"/>
    <lineage>
        <taxon>Bacteria</taxon>
        <taxon>Bacillati</taxon>
        <taxon>Actinomycetota</taxon>
        <taxon>Actinomycetes</taxon>
        <taxon>Micrococcales</taxon>
        <taxon>Dermatophilaceae</taxon>
        <taxon>Mobilicoccus</taxon>
    </lineage>
</organism>
<dbReference type="Pfam" id="PF00005">
    <property type="entry name" value="ABC_tran"/>
    <property type="match status" value="1"/>
</dbReference>
<evidence type="ECO:0000313" key="3">
    <source>
        <dbReference type="Proteomes" id="UP001157126"/>
    </source>
</evidence>
<dbReference type="SUPFAM" id="SSF52540">
    <property type="entry name" value="P-loop containing nucleoside triphosphate hydrolases"/>
    <property type="match status" value="1"/>
</dbReference>
<dbReference type="PANTHER" id="PTHR24220">
    <property type="entry name" value="IMPORT ATP-BINDING PROTEIN"/>
    <property type="match status" value="1"/>
</dbReference>
<gene>
    <name evidence="2" type="ORF">GCM10025883_21070</name>
</gene>
<keyword evidence="3" id="KW-1185">Reference proteome</keyword>
<reference evidence="3" key="1">
    <citation type="journal article" date="2019" name="Int. J. Syst. Evol. Microbiol.">
        <title>The Global Catalogue of Microorganisms (GCM) 10K type strain sequencing project: providing services to taxonomists for standard genome sequencing and annotation.</title>
        <authorList>
            <consortium name="The Broad Institute Genomics Platform"/>
            <consortium name="The Broad Institute Genome Sequencing Center for Infectious Disease"/>
            <person name="Wu L."/>
            <person name="Ma J."/>
        </authorList>
    </citation>
    <scope>NUCLEOTIDE SEQUENCE [LARGE SCALE GENOMIC DNA]</scope>
    <source>
        <strain evidence="3">NBRC 113072</strain>
    </source>
</reference>
<name>A0ABQ6IQ76_9MICO</name>
<dbReference type="Proteomes" id="UP001157126">
    <property type="component" value="Unassembled WGS sequence"/>
</dbReference>
<evidence type="ECO:0000259" key="1">
    <source>
        <dbReference type="Pfam" id="PF00005"/>
    </source>
</evidence>
<evidence type="ECO:0000313" key="2">
    <source>
        <dbReference type="EMBL" id="GMA40062.1"/>
    </source>
</evidence>
<feature type="domain" description="ABC transporter" evidence="1">
    <location>
        <begin position="11"/>
        <end position="60"/>
    </location>
</feature>
<dbReference type="PANTHER" id="PTHR24220:SF684">
    <property type="entry name" value="FE(3+) IONS IMPORT ATP-BINDING PROTEIN FBPC"/>
    <property type="match status" value="1"/>
</dbReference>
<comment type="caution">
    <text evidence="2">The sequence shown here is derived from an EMBL/GenBank/DDBJ whole genome shotgun (WGS) entry which is preliminary data.</text>
</comment>
<dbReference type="InterPro" id="IPR003439">
    <property type="entry name" value="ABC_transporter-like_ATP-bd"/>
</dbReference>
<proteinExistence type="predicted"/>
<dbReference type="Gene3D" id="3.40.50.300">
    <property type="entry name" value="P-loop containing nucleotide triphosphate hydrolases"/>
    <property type="match status" value="1"/>
</dbReference>